<feature type="non-terminal residue" evidence="2">
    <location>
        <position position="1"/>
    </location>
</feature>
<evidence type="ECO:0000313" key="3">
    <source>
        <dbReference type="Proteomes" id="UP001589627"/>
    </source>
</evidence>
<dbReference type="Gene3D" id="3.40.50.300">
    <property type="entry name" value="P-loop containing nucleotide triphosphate hydrolases"/>
    <property type="match status" value="2"/>
</dbReference>
<dbReference type="InterPro" id="IPR000212">
    <property type="entry name" value="DNA_helicase_UvrD/REP"/>
</dbReference>
<keyword evidence="2" id="KW-0067">ATP-binding</keyword>
<comment type="caution">
    <text evidence="2">The sequence shown here is derived from an EMBL/GenBank/DDBJ whole genome shotgun (WGS) entry which is preliminary data.</text>
</comment>
<sequence>EAAERLGEDDREARAQAAARARAAAERREQIAYAQGVLDITVGSRSSDLEEGETPEILTAADLLGAEALAGRQETVTHRTIAERAAADRNWAFGHVIVDEAQELSAMAWRLLMRRCPSRSMTIVGDVAQTGDAAGTSSWERVLRPHADDRWRLAQLTVNYRTPAEIMAAAAEVLAALDPGMRPPRSVRETGVPPWRLATTPTGLPHALAEHTAREVARLEEGRLAVIVPDARLSELAAAVTAEVPGAAYGADPDLERPVVVLSVRQAKGLEFDSVLIADPAAILTASPRGRNDLYVALTRATQRLGVLHPGPAPAELAGVFEQSVDNGSFNFLG</sequence>
<dbReference type="PANTHER" id="PTHR11070">
    <property type="entry name" value="UVRD / RECB / PCRA DNA HELICASE FAMILY MEMBER"/>
    <property type="match status" value="1"/>
</dbReference>
<dbReference type="EMBL" id="JBHLZP010000005">
    <property type="protein sequence ID" value="MFB9830982.1"/>
    <property type="molecule type" value="Genomic_DNA"/>
</dbReference>
<feature type="domain" description="UvrD-like helicase C-terminal" evidence="1">
    <location>
        <begin position="259"/>
        <end position="307"/>
    </location>
</feature>
<dbReference type="GO" id="GO:0005524">
    <property type="term" value="F:ATP binding"/>
    <property type="evidence" value="ECO:0007669"/>
    <property type="project" value="UniProtKB-KW"/>
</dbReference>
<dbReference type="Proteomes" id="UP001589627">
    <property type="component" value="Unassembled WGS sequence"/>
</dbReference>
<gene>
    <name evidence="2" type="ORF">ACFFNX_02105</name>
</gene>
<keyword evidence="2" id="KW-0547">Nucleotide-binding</keyword>
<dbReference type="RefSeq" id="WP_378194147.1">
    <property type="nucleotide sequence ID" value="NZ_JBHLZP010000005.1"/>
</dbReference>
<accession>A0ABV5Y7H7</accession>
<dbReference type="SUPFAM" id="SSF52540">
    <property type="entry name" value="P-loop containing nucleoside triphosphate hydrolases"/>
    <property type="match status" value="1"/>
</dbReference>
<protein>
    <submittedName>
        <fullName evidence="2">ATP-binding domain-containing protein</fullName>
    </submittedName>
</protein>
<dbReference type="Pfam" id="PF13538">
    <property type="entry name" value="UvrD_C_2"/>
    <property type="match status" value="1"/>
</dbReference>
<evidence type="ECO:0000313" key="2">
    <source>
        <dbReference type="EMBL" id="MFB9830982.1"/>
    </source>
</evidence>
<proteinExistence type="predicted"/>
<name>A0ABV5Y7H7_9ACTN</name>
<reference evidence="2 3" key="1">
    <citation type="submission" date="2024-09" db="EMBL/GenBank/DDBJ databases">
        <authorList>
            <person name="Sun Q."/>
            <person name="Mori K."/>
        </authorList>
    </citation>
    <scope>NUCLEOTIDE SEQUENCE [LARGE SCALE GENOMIC DNA]</scope>
    <source>
        <strain evidence="2 3">TBRC 0563</strain>
    </source>
</reference>
<evidence type="ECO:0000259" key="1">
    <source>
        <dbReference type="Pfam" id="PF13538"/>
    </source>
</evidence>
<dbReference type="InterPro" id="IPR027417">
    <property type="entry name" value="P-loop_NTPase"/>
</dbReference>
<organism evidence="2 3">
    <name type="scientific">Actinoallomurus acaciae</name>
    <dbReference type="NCBI Taxonomy" id="502577"/>
    <lineage>
        <taxon>Bacteria</taxon>
        <taxon>Bacillati</taxon>
        <taxon>Actinomycetota</taxon>
        <taxon>Actinomycetes</taxon>
        <taxon>Streptosporangiales</taxon>
        <taxon>Thermomonosporaceae</taxon>
        <taxon>Actinoallomurus</taxon>
    </lineage>
</organism>
<keyword evidence="3" id="KW-1185">Reference proteome</keyword>
<dbReference type="InterPro" id="IPR027785">
    <property type="entry name" value="UvrD-like_helicase_C"/>
</dbReference>
<dbReference type="PANTHER" id="PTHR11070:SF45">
    <property type="entry name" value="DNA 3'-5' HELICASE"/>
    <property type="match status" value="1"/>
</dbReference>